<gene>
    <name evidence="2" type="ORF">EXN61_26465</name>
</gene>
<comment type="caution">
    <text evidence="2">The sequence shown here is derived from an EMBL/GenBank/DDBJ whole genome shotgun (WGS) entry which is preliminary data.</text>
</comment>
<dbReference type="InterPro" id="IPR012338">
    <property type="entry name" value="Beta-lactam/transpept-like"/>
</dbReference>
<name>A0A546XF27_AGRTU</name>
<protein>
    <recommendedName>
        <fullName evidence="1">Beta-lactamase-related domain-containing protein</fullName>
    </recommendedName>
</protein>
<dbReference type="EMBL" id="SGOE01000013">
    <property type="protein sequence ID" value="TRA99328.1"/>
    <property type="molecule type" value="Genomic_DNA"/>
</dbReference>
<organism evidence="2 3">
    <name type="scientific">Agrobacterium tumefaciens</name>
    <dbReference type="NCBI Taxonomy" id="358"/>
    <lineage>
        <taxon>Bacteria</taxon>
        <taxon>Pseudomonadati</taxon>
        <taxon>Pseudomonadota</taxon>
        <taxon>Alphaproteobacteria</taxon>
        <taxon>Hyphomicrobiales</taxon>
        <taxon>Rhizobiaceae</taxon>
        <taxon>Rhizobium/Agrobacterium group</taxon>
        <taxon>Agrobacterium</taxon>
        <taxon>Agrobacterium tumefaciens complex</taxon>
    </lineage>
</organism>
<accession>A0A546XF27</accession>
<sequence>MADYAYGYDKTDQASRVNPGVLDAEAYGIKSTARDMLTFLDAQLGQREVPADIRTAIARTHEGQFQTSYFTQDMIWEEYEWPVDEKKLISDNAPDFILNPQREDRIVPALPPQKQGLLNKT</sequence>
<evidence type="ECO:0000259" key="1">
    <source>
        <dbReference type="Pfam" id="PF00144"/>
    </source>
</evidence>
<proteinExistence type="predicted"/>
<dbReference type="AlphaFoldDB" id="A0A546XF27"/>
<dbReference type="Gene3D" id="3.40.710.10">
    <property type="entry name" value="DD-peptidase/beta-lactamase superfamily"/>
    <property type="match status" value="1"/>
</dbReference>
<feature type="domain" description="Beta-lactamase-related" evidence="1">
    <location>
        <begin position="2"/>
        <end position="89"/>
    </location>
</feature>
<reference evidence="2 3" key="1">
    <citation type="journal article" date="2019" name="Appl. Microbiol. Biotechnol.">
        <title>Differential efficiency of wild type rhizogenic strains for rol gene transformation of plants.</title>
        <authorList>
            <person name="Desmet S."/>
            <person name="De Keyser E."/>
            <person name="Van Vaerenbergh J."/>
            <person name="Baeyen S."/>
            <person name="Van Huylenbroeck J."/>
            <person name="Geelen D."/>
            <person name="Dhooghe E."/>
        </authorList>
    </citation>
    <scope>NUCLEOTIDE SEQUENCE [LARGE SCALE GENOMIC DNA]</scope>
    <source>
        <strain evidence="2 3">MAFF210266</strain>
    </source>
</reference>
<dbReference type="SUPFAM" id="SSF56601">
    <property type="entry name" value="beta-lactamase/transpeptidase-like"/>
    <property type="match status" value="1"/>
</dbReference>
<dbReference type="Proteomes" id="UP000317023">
    <property type="component" value="Unassembled WGS sequence"/>
</dbReference>
<dbReference type="InterPro" id="IPR001466">
    <property type="entry name" value="Beta-lactam-related"/>
</dbReference>
<dbReference type="Pfam" id="PF00144">
    <property type="entry name" value="Beta-lactamase"/>
    <property type="match status" value="1"/>
</dbReference>
<evidence type="ECO:0000313" key="2">
    <source>
        <dbReference type="EMBL" id="TRA99328.1"/>
    </source>
</evidence>
<evidence type="ECO:0000313" key="3">
    <source>
        <dbReference type="Proteomes" id="UP000317023"/>
    </source>
</evidence>